<evidence type="ECO:0000313" key="2">
    <source>
        <dbReference type="EMBL" id="KAK4101945.1"/>
    </source>
</evidence>
<proteinExistence type="predicted"/>
<keyword evidence="3" id="KW-1185">Reference proteome</keyword>
<name>A0AAN6Q541_9PEZI</name>
<evidence type="ECO:0000256" key="1">
    <source>
        <dbReference type="SAM" id="MobiDB-lite"/>
    </source>
</evidence>
<accession>A0AAN6Q541</accession>
<feature type="region of interest" description="Disordered" evidence="1">
    <location>
        <begin position="1"/>
        <end position="102"/>
    </location>
</feature>
<gene>
    <name evidence="2" type="ORF">N658DRAFT_495886</name>
</gene>
<organism evidence="2 3">
    <name type="scientific">Parathielavia hyrcaniae</name>
    <dbReference type="NCBI Taxonomy" id="113614"/>
    <lineage>
        <taxon>Eukaryota</taxon>
        <taxon>Fungi</taxon>
        <taxon>Dikarya</taxon>
        <taxon>Ascomycota</taxon>
        <taxon>Pezizomycotina</taxon>
        <taxon>Sordariomycetes</taxon>
        <taxon>Sordariomycetidae</taxon>
        <taxon>Sordariales</taxon>
        <taxon>Chaetomiaceae</taxon>
        <taxon>Parathielavia</taxon>
    </lineage>
</organism>
<comment type="caution">
    <text evidence="2">The sequence shown here is derived from an EMBL/GenBank/DDBJ whole genome shotgun (WGS) entry which is preliminary data.</text>
</comment>
<dbReference type="EMBL" id="MU863633">
    <property type="protein sequence ID" value="KAK4101945.1"/>
    <property type="molecule type" value="Genomic_DNA"/>
</dbReference>
<evidence type="ECO:0000313" key="3">
    <source>
        <dbReference type="Proteomes" id="UP001305647"/>
    </source>
</evidence>
<dbReference type="Proteomes" id="UP001305647">
    <property type="component" value="Unassembled WGS sequence"/>
</dbReference>
<feature type="compositionally biased region" description="Polar residues" evidence="1">
    <location>
        <begin position="53"/>
        <end position="67"/>
    </location>
</feature>
<reference evidence="2" key="1">
    <citation type="journal article" date="2023" name="Mol. Phylogenet. Evol.">
        <title>Genome-scale phylogeny and comparative genomics of the fungal order Sordariales.</title>
        <authorList>
            <person name="Hensen N."/>
            <person name="Bonometti L."/>
            <person name="Westerberg I."/>
            <person name="Brannstrom I.O."/>
            <person name="Guillou S."/>
            <person name="Cros-Aarteil S."/>
            <person name="Calhoun S."/>
            <person name="Haridas S."/>
            <person name="Kuo A."/>
            <person name="Mondo S."/>
            <person name="Pangilinan J."/>
            <person name="Riley R."/>
            <person name="LaButti K."/>
            <person name="Andreopoulos B."/>
            <person name="Lipzen A."/>
            <person name="Chen C."/>
            <person name="Yan M."/>
            <person name="Daum C."/>
            <person name="Ng V."/>
            <person name="Clum A."/>
            <person name="Steindorff A."/>
            <person name="Ohm R.A."/>
            <person name="Martin F."/>
            <person name="Silar P."/>
            <person name="Natvig D.O."/>
            <person name="Lalanne C."/>
            <person name="Gautier V."/>
            <person name="Ament-Velasquez S.L."/>
            <person name="Kruys A."/>
            <person name="Hutchinson M.I."/>
            <person name="Powell A.J."/>
            <person name="Barry K."/>
            <person name="Miller A.N."/>
            <person name="Grigoriev I.V."/>
            <person name="Debuchy R."/>
            <person name="Gladieux P."/>
            <person name="Hiltunen Thoren M."/>
            <person name="Johannesson H."/>
        </authorList>
    </citation>
    <scope>NUCLEOTIDE SEQUENCE</scope>
    <source>
        <strain evidence="2">CBS 757.83</strain>
    </source>
</reference>
<feature type="compositionally biased region" description="Polar residues" evidence="1">
    <location>
        <begin position="81"/>
        <end position="96"/>
    </location>
</feature>
<protein>
    <submittedName>
        <fullName evidence="2">Uncharacterized protein</fullName>
    </submittedName>
</protein>
<reference evidence="2" key="2">
    <citation type="submission" date="2023-05" db="EMBL/GenBank/DDBJ databases">
        <authorList>
            <consortium name="Lawrence Berkeley National Laboratory"/>
            <person name="Steindorff A."/>
            <person name="Hensen N."/>
            <person name="Bonometti L."/>
            <person name="Westerberg I."/>
            <person name="Brannstrom I.O."/>
            <person name="Guillou S."/>
            <person name="Cros-Aarteil S."/>
            <person name="Calhoun S."/>
            <person name="Haridas S."/>
            <person name="Kuo A."/>
            <person name="Mondo S."/>
            <person name="Pangilinan J."/>
            <person name="Riley R."/>
            <person name="Labutti K."/>
            <person name="Andreopoulos B."/>
            <person name="Lipzen A."/>
            <person name="Chen C."/>
            <person name="Yanf M."/>
            <person name="Daum C."/>
            <person name="Ng V."/>
            <person name="Clum A."/>
            <person name="Ohm R."/>
            <person name="Martin F."/>
            <person name="Silar P."/>
            <person name="Natvig D."/>
            <person name="Lalanne C."/>
            <person name="Gautier V."/>
            <person name="Ament-Velasquez S.L."/>
            <person name="Kruys A."/>
            <person name="Hutchinson M.I."/>
            <person name="Powell A.J."/>
            <person name="Barry K."/>
            <person name="Miller A.N."/>
            <person name="Grigoriev I.V."/>
            <person name="Debuchy R."/>
            <person name="Gladieux P."/>
            <person name="Thoren M.H."/>
            <person name="Johannesson H."/>
        </authorList>
    </citation>
    <scope>NUCLEOTIDE SEQUENCE</scope>
    <source>
        <strain evidence="2">CBS 757.83</strain>
    </source>
</reference>
<dbReference type="AlphaFoldDB" id="A0AAN6Q541"/>
<sequence length="102" mass="11255">MKSSNIEITAALDFYPPIHPSVNPPGAKSTIPSPPFPSALTQPLETPKHPVTSRPNQIQHPQNTHPTTIPPHRPGDPFSWRDNNNEAIKQGPTSAKQSKRRQ</sequence>